<comment type="subunit">
    <text evidence="3 8">Component of the Mediator complex.</text>
</comment>
<reference evidence="9" key="3">
    <citation type="journal article" date="2013" name="Nucleic Acids Res.">
        <title>The genome of Anopheles darlingi, the main neotropical malaria vector.</title>
        <authorList>
            <person name="Marinotti O."/>
            <person name="Cerqueira G.C."/>
            <person name="de Almeida L.G."/>
            <person name="Ferro M.I."/>
            <person name="Loreto E.L."/>
            <person name="Zaha A."/>
            <person name="Teixeira S.M."/>
            <person name="Wespiser A.R."/>
            <person name="Almeida E Silva A."/>
            <person name="Schlindwein A.D."/>
            <person name="Pacheco A.C."/>
            <person name="Silva A.L."/>
            <person name="Graveley B.R."/>
            <person name="Walenz B.P."/>
            <person name="Lima Bde A."/>
            <person name="Ribeiro C.A."/>
            <person name="Nunes-Silva C.G."/>
            <person name="de Carvalho C.R."/>
            <person name="Soares C.M."/>
            <person name="de Menezes C.B."/>
            <person name="Matiolli C."/>
            <person name="Caffrey D."/>
            <person name="Araujo D.A."/>
            <person name="de Oliveira D.M."/>
            <person name="Golenbock D."/>
            <person name="Grisard E.C."/>
            <person name="Fantinatti-Garboggini F."/>
            <person name="de Carvalho F.M."/>
            <person name="Barcellos F.G."/>
            <person name="Prosdocimi F."/>
            <person name="May G."/>
            <person name="Azevedo Junior G.M."/>
            <person name="Guimaraes G.M."/>
            <person name="Goldman G.H."/>
            <person name="Padilha I.Q."/>
            <person name="Batista Jda S."/>
            <person name="Ferro J.A."/>
            <person name="Ribeiro J.M."/>
            <person name="Fietto J.L."/>
            <person name="Dabbas K.M."/>
            <person name="Cerdeira L."/>
            <person name="Agnez-Lima L.F."/>
            <person name="Brocchi M."/>
            <person name="de Carvalho M.O."/>
            <person name="Teixeira Mde M."/>
            <person name="Diniz Maia Mde M."/>
            <person name="Goldman M.H."/>
            <person name="Cruz Schneider M.P."/>
            <person name="Felipe M.S."/>
            <person name="Hungria M."/>
            <person name="Nicolas M.F."/>
            <person name="Pereira M."/>
            <person name="Montes M.A."/>
            <person name="Cantao M.E."/>
            <person name="Vincentz M."/>
            <person name="Rafael M.S."/>
            <person name="Silverman N."/>
            <person name="Stoco P.H."/>
            <person name="Souza R.C."/>
            <person name="Vicentini R."/>
            <person name="Gazzinelli R.T."/>
            <person name="Neves Rde O."/>
            <person name="Silva R."/>
            <person name="Astolfi-Filho S."/>
            <person name="Maciel T.E."/>
            <person name="Urmenyi T.P."/>
            <person name="Tadei W.P."/>
            <person name="Camargo E.P."/>
            <person name="de Vasconcelos A.T."/>
        </authorList>
    </citation>
    <scope>NUCLEOTIDE SEQUENCE</scope>
</reference>
<evidence type="ECO:0000256" key="5">
    <source>
        <dbReference type="ARBA" id="ARBA00023159"/>
    </source>
</evidence>
<dbReference type="GO" id="GO:0000978">
    <property type="term" value="F:RNA polymerase II cis-regulatory region sequence-specific DNA binding"/>
    <property type="evidence" value="ECO:0007669"/>
    <property type="project" value="TreeGrafter"/>
</dbReference>
<dbReference type="GO" id="GO:0006357">
    <property type="term" value="P:regulation of transcription by RNA polymerase II"/>
    <property type="evidence" value="ECO:0007669"/>
    <property type="project" value="InterPro"/>
</dbReference>
<sequence length="256" mass="27607">MQREEKQLEMLLDAAISRLNELKVSISTMIHRVETESESIYWPTFLDNFALISGQVRASQLTGLMKLLSGEIGTPLRNLAVLPLMLSLERDETLLQLTEGRIPVFSHELAPDYLRTKPDPGAESRLAAHEAKANNLLHEAAIKQAAQFAKVIAHVWDILGKAKEDWESESSSRPGIQQTSSMADTQALVAAVGLGAGLAVPPQVGPGMGPGGIMIPPNIRQNSPLSAISPSGAPLGKMPSGIKTNIKSANQIHPYR</sequence>
<dbReference type="eggNOG" id="KOG3583">
    <property type="taxonomic scope" value="Eukaryota"/>
</dbReference>
<dbReference type="Pfam" id="PF10232">
    <property type="entry name" value="Med8"/>
    <property type="match status" value="1"/>
</dbReference>
<dbReference type="AlphaFoldDB" id="W5JLU6"/>
<dbReference type="PANTHER" id="PTHR13074:SF9">
    <property type="entry name" value="MEDIATOR OF RNA POLYMERASE II TRANSCRIPTION SUBUNIT 8"/>
    <property type="match status" value="1"/>
</dbReference>
<reference evidence="9 11" key="1">
    <citation type="journal article" date="2010" name="BMC Genomics">
        <title>Combination of measures distinguishes pre-miRNAs from other stem-loops in the genome of the newly sequenced Anopheles darlingi.</title>
        <authorList>
            <person name="Mendes N.D."/>
            <person name="Freitas A.T."/>
            <person name="Vasconcelos A.T."/>
            <person name="Sagot M.F."/>
        </authorList>
    </citation>
    <scope>NUCLEOTIDE SEQUENCE</scope>
</reference>
<organism evidence="9">
    <name type="scientific">Anopheles darlingi</name>
    <name type="common">Mosquito</name>
    <dbReference type="NCBI Taxonomy" id="43151"/>
    <lineage>
        <taxon>Eukaryota</taxon>
        <taxon>Metazoa</taxon>
        <taxon>Ecdysozoa</taxon>
        <taxon>Arthropoda</taxon>
        <taxon>Hexapoda</taxon>
        <taxon>Insecta</taxon>
        <taxon>Pterygota</taxon>
        <taxon>Neoptera</taxon>
        <taxon>Endopterygota</taxon>
        <taxon>Diptera</taxon>
        <taxon>Nematocera</taxon>
        <taxon>Culicoidea</taxon>
        <taxon>Culicidae</taxon>
        <taxon>Anophelinae</taxon>
        <taxon>Anopheles</taxon>
    </lineage>
</organism>
<dbReference type="GO" id="GO:0070847">
    <property type="term" value="C:core mediator complex"/>
    <property type="evidence" value="ECO:0007669"/>
    <property type="project" value="TreeGrafter"/>
</dbReference>
<comment type="function">
    <text evidence="8">Component of the Mediator complex, a coactivator involved in the regulated transcription of nearly all RNA polymerase II-dependent genes. Mediator functions as a bridge to convey information from gene-specific regulatory proteins to the basal RNA polymerase II transcription machinery. Mediator is recruited to promoters by direct interactions with regulatory proteins and serves as a scaffold for the assembly of a functional preinitiation complex with RNA polymerase II and the general transcription factors.</text>
</comment>
<evidence type="ECO:0000313" key="11">
    <source>
        <dbReference type="Proteomes" id="UP000000673"/>
    </source>
</evidence>
<keyword evidence="7 8" id="KW-0539">Nucleus</keyword>
<accession>W5JLU6</accession>
<dbReference type="VEuPathDB" id="VectorBase:ADAR2_011397"/>
<evidence type="ECO:0000313" key="9">
    <source>
        <dbReference type="EMBL" id="ETN63749.1"/>
    </source>
</evidence>
<dbReference type="STRING" id="43151.W5JLU6"/>
<evidence type="ECO:0000256" key="2">
    <source>
        <dbReference type="ARBA" id="ARBA00005716"/>
    </source>
</evidence>
<evidence type="ECO:0000256" key="1">
    <source>
        <dbReference type="ARBA" id="ARBA00004123"/>
    </source>
</evidence>
<keyword evidence="5 8" id="KW-0010">Activator</keyword>
<dbReference type="InterPro" id="IPR019364">
    <property type="entry name" value="Mediatior_Med8_fun/met"/>
</dbReference>
<reference evidence="10" key="4">
    <citation type="submission" date="2015-06" db="UniProtKB">
        <authorList>
            <consortium name="EnsemblMetazoa"/>
        </authorList>
    </citation>
    <scope>IDENTIFICATION</scope>
</reference>
<protein>
    <recommendedName>
        <fullName evidence="8">Mediator of RNA polymerase II transcription subunit 8</fullName>
    </recommendedName>
    <alternativeName>
        <fullName evidence="8">Mediator complex subunit 8</fullName>
    </alternativeName>
</protein>
<dbReference type="HOGENOM" id="CLU_085476_0_0_1"/>
<evidence type="ECO:0000313" key="10">
    <source>
        <dbReference type="EnsemblMetazoa" id="ADAC004528-PA"/>
    </source>
</evidence>
<keyword evidence="4 8" id="KW-0805">Transcription regulation</keyword>
<dbReference type="EnsemblMetazoa" id="ADAC004528-RA">
    <property type="protein sequence ID" value="ADAC004528-PA"/>
    <property type="gene ID" value="ADAC004528"/>
</dbReference>
<keyword evidence="11" id="KW-1185">Reference proteome</keyword>
<evidence type="ECO:0000256" key="7">
    <source>
        <dbReference type="ARBA" id="ARBA00023242"/>
    </source>
</evidence>
<proteinExistence type="inferred from homology"/>
<dbReference type="GO" id="GO:0016592">
    <property type="term" value="C:mediator complex"/>
    <property type="evidence" value="ECO:0007669"/>
    <property type="project" value="InterPro"/>
</dbReference>
<keyword evidence="6 8" id="KW-0804">Transcription</keyword>
<comment type="similarity">
    <text evidence="2 8">Belongs to the Mediator complex subunit 8 family.</text>
</comment>
<evidence type="ECO:0000256" key="3">
    <source>
        <dbReference type="ARBA" id="ARBA00011837"/>
    </source>
</evidence>
<dbReference type="EMBL" id="ADMH02001200">
    <property type="protein sequence ID" value="ETN63749.1"/>
    <property type="molecule type" value="Genomic_DNA"/>
</dbReference>
<reference evidence="9" key="2">
    <citation type="submission" date="2010-05" db="EMBL/GenBank/DDBJ databases">
        <authorList>
            <person name="Almeida L.G."/>
            <person name="Nicolas M.F."/>
            <person name="Souza R.C."/>
            <person name="Vasconcelos A.T.R."/>
        </authorList>
    </citation>
    <scope>NUCLEOTIDE SEQUENCE</scope>
</reference>
<evidence type="ECO:0000256" key="6">
    <source>
        <dbReference type="ARBA" id="ARBA00023163"/>
    </source>
</evidence>
<dbReference type="FunCoup" id="W5JLU6">
    <property type="interactions" value="1526"/>
</dbReference>
<dbReference type="VEuPathDB" id="VectorBase:ADAC004528"/>
<dbReference type="Proteomes" id="UP000000673">
    <property type="component" value="Unassembled WGS sequence"/>
</dbReference>
<evidence type="ECO:0000256" key="4">
    <source>
        <dbReference type="ARBA" id="ARBA00023015"/>
    </source>
</evidence>
<evidence type="ECO:0000256" key="8">
    <source>
        <dbReference type="RuleBase" id="RU364144"/>
    </source>
</evidence>
<gene>
    <name evidence="8" type="primary">MED8</name>
    <name evidence="9" type="ORF">AND_004528</name>
</gene>
<dbReference type="OMA" id="WRLENEY"/>
<dbReference type="PANTHER" id="PTHR13074">
    <property type="entry name" value="MEDIATOR OF RNA POLYMERASE II TRANSCRIPTION SUBUNIT 8"/>
    <property type="match status" value="1"/>
</dbReference>
<dbReference type="GO" id="GO:0003712">
    <property type="term" value="F:transcription coregulator activity"/>
    <property type="evidence" value="ECO:0007669"/>
    <property type="project" value="InterPro"/>
</dbReference>
<comment type="subcellular location">
    <subcellularLocation>
        <location evidence="1 8">Nucleus</location>
    </subcellularLocation>
</comment>
<name>W5JLU6_ANODA</name>